<evidence type="ECO:0000313" key="6">
    <source>
        <dbReference type="Proteomes" id="UP000278351"/>
    </source>
</evidence>
<comment type="similarity">
    <text evidence="2">Belongs to the TonB-dependent receptor family.</text>
</comment>
<dbReference type="Gene3D" id="2.170.130.10">
    <property type="entry name" value="TonB-dependent receptor, plug domain"/>
    <property type="match status" value="1"/>
</dbReference>
<evidence type="ECO:0000256" key="1">
    <source>
        <dbReference type="ARBA" id="ARBA00022729"/>
    </source>
</evidence>
<dbReference type="InterPro" id="IPR023996">
    <property type="entry name" value="TonB-dep_OMP_SusC/RagA"/>
</dbReference>
<dbReference type="NCBIfam" id="TIGR04057">
    <property type="entry name" value="SusC_RagA_signa"/>
    <property type="match status" value="1"/>
</dbReference>
<keyword evidence="2" id="KW-0812">Transmembrane</keyword>
<reference evidence="5 6" key="1">
    <citation type="submission" date="2018-11" db="EMBL/GenBank/DDBJ databases">
        <title>Chitinophaga lutea sp.nov., isolate from arsenic contaminated soil.</title>
        <authorList>
            <person name="Zong Y."/>
        </authorList>
    </citation>
    <scope>NUCLEOTIDE SEQUENCE [LARGE SCALE GENOMIC DNA]</scope>
    <source>
        <strain evidence="5 6">ZY74</strain>
    </source>
</reference>
<dbReference type="GO" id="GO:0015344">
    <property type="term" value="F:siderophore uptake transmembrane transporter activity"/>
    <property type="evidence" value="ECO:0007669"/>
    <property type="project" value="TreeGrafter"/>
</dbReference>
<evidence type="ECO:0000259" key="4">
    <source>
        <dbReference type="Pfam" id="PF07715"/>
    </source>
</evidence>
<dbReference type="EMBL" id="RPDH01000001">
    <property type="protein sequence ID" value="RPE12533.1"/>
    <property type="molecule type" value="Genomic_DNA"/>
</dbReference>
<dbReference type="Gene3D" id="2.60.40.1120">
    <property type="entry name" value="Carboxypeptidase-like, regulatory domain"/>
    <property type="match status" value="1"/>
</dbReference>
<dbReference type="NCBIfam" id="TIGR04056">
    <property type="entry name" value="OMP_RagA_SusC"/>
    <property type="match status" value="1"/>
</dbReference>
<name>A0A3N4PUS7_9BACT</name>
<keyword evidence="5" id="KW-0675">Receptor</keyword>
<dbReference type="Proteomes" id="UP000278351">
    <property type="component" value="Unassembled WGS sequence"/>
</dbReference>
<keyword evidence="6" id="KW-1185">Reference proteome</keyword>
<dbReference type="InterPro" id="IPR012910">
    <property type="entry name" value="Plug_dom"/>
</dbReference>
<dbReference type="AlphaFoldDB" id="A0A3N4PUS7"/>
<sequence>MQTLKLSRVWYRATCTFCWLLLPGLSGSALRANDKHAPPVAAIPAGFEKTAVMREQVVKGLITGDKGEPLPGVSISEKGTNNVAVSDQTGRYSIKVKDANSVLVFYFIGYLTSEVKAGSSATVDVKMELLSKNLNDVIVVGYGTQKKKELTNAVVQISGAEVKKSTAVSVSNSLSGRLAGLFVNQRSAAPGFDDAQILVRGPNTYRNSSALIVIDGVANADPDGLNRLDPNDIESISVLKDASAAVYGAQSAGGVILVTTKRGKTGKPSFDFSTTHSYQTPTMKVKSAGVFEYMNVLNERRALEGTPPDFPDALIESFRNGTRRAENWFDALIGPPAKQSRQSLTMRGGSEKVRYFVSLGTASQGGIMRGDDKTKLRQYNVRSNIDVSVTEDFEVGLDLSFREKNTQTPQAGSGQIAYFASTSPLQEAYIGGDYRYPGEGWSHLNPAARLLGPGYQRYKADVSNGTLRFKYNMPFVKGLTLDGFASVAKTMHYDKTFNYTWFYYERGANPGEVIKRKSRIVENTGITENFRQSLGVTGNLRLSYNTTIRDHKIGAFVAYEQMDYKDNFFWTARYGYDSPLIDQISAGSKDRQNWNNDGGASEFARKNYFGRLTYDYKGKYLLGFSARYDGSTIFPKESRFGFFPQASAGWVISQESFIPKNIFSNLKIRASWGKLGNDRVDPFQYLGSYGYAAGWVVNAADVQGIAPTRTPNPRITWEVSEKTDIGLEAGFLNNSLTFEFDVFNTNTSHILGKRQASVPGYTGLVLPDENIGKMNSKGFDLTAGYRQNFGRLGLRTNGNFSYAQNRIVFFDETPQSQPYQKQEGKPNGAILVYKTIGIYRQAEDLNKYPSYSGARTGGLIFADLNSDGKIDANDRYRLDASAFPKAQFGLTIGLDYGNFDLTMLLQGQTGAKWRLNTSFNSGSGGNGLQYVALNAYSLKNVNSVLPMIAPTGVAASDADFYYHNATWARFKSVELGYTLPKNLLSKAKISAFRVYLSGENLFMLYNNLKQYGAGDPEFLLSNGGGYPNMKTLSFGANLTF</sequence>
<dbReference type="SUPFAM" id="SSF49464">
    <property type="entry name" value="Carboxypeptidase regulatory domain-like"/>
    <property type="match status" value="1"/>
</dbReference>
<dbReference type="Pfam" id="PF13715">
    <property type="entry name" value="CarbopepD_reg_2"/>
    <property type="match status" value="1"/>
</dbReference>
<dbReference type="InterPro" id="IPR037066">
    <property type="entry name" value="Plug_dom_sf"/>
</dbReference>
<evidence type="ECO:0000256" key="3">
    <source>
        <dbReference type="SAM" id="SignalP"/>
    </source>
</evidence>
<organism evidence="5 6">
    <name type="scientific">Chitinophaga lutea</name>
    <dbReference type="NCBI Taxonomy" id="2488634"/>
    <lineage>
        <taxon>Bacteria</taxon>
        <taxon>Pseudomonadati</taxon>
        <taxon>Bacteroidota</taxon>
        <taxon>Chitinophagia</taxon>
        <taxon>Chitinophagales</taxon>
        <taxon>Chitinophagaceae</taxon>
        <taxon>Chitinophaga</taxon>
    </lineage>
</organism>
<keyword evidence="2" id="KW-0998">Cell outer membrane</keyword>
<keyword evidence="2" id="KW-0813">Transport</keyword>
<dbReference type="PANTHER" id="PTHR30069">
    <property type="entry name" value="TONB-DEPENDENT OUTER MEMBRANE RECEPTOR"/>
    <property type="match status" value="1"/>
</dbReference>
<protein>
    <submittedName>
        <fullName evidence="5">TonB-dependent receptor</fullName>
    </submittedName>
</protein>
<keyword evidence="2" id="KW-1134">Transmembrane beta strand</keyword>
<evidence type="ECO:0000256" key="2">
    <source>
        <dbReference type="PROSITE-ProRule" id="PRU01360"/>
    </source>
</evidence>
<gene>
    <name evidence="5" type="ORF">EGT74_02985</name>
</gene>
<dbReference type="GO" id="GO:0009279">
    <property type="term" value="C:cell outer membrane"/>
    <property type="evidence" value="ECO:0007669"/>
    <property type="project" value="UniProtKB-SubCell"/>
</dbReference>
<feature type="chain" id="PRO_5017983292" evidence="3">
    <location>
        <begin position="32"/>
        <end position="1040"/>
    </location>
</feature>
<dbReference type="InterPro" id="IPR039426">
    <property type="entry name" value="TonB-dep_rcpt-like"/>
</dbReference>
<dbReference type="PROSITE" id="PS52016">
    <property type="entry name" value="TONB_DEPENDENT_REC_3"/>
    <property type="match status" value="1"/>
</dbReference>
<dbReference type="InterPro" id="IPR023997">
    <property type="entry name" value="TonB-dep_OMP_SusC/RagA_CS"/>
</dbReference>
<keyword evidence="1 3" id="KW-0732">Signal</keyword>
<keyword evidence="2" id="KW-0472">Membrane</keyword>
<evidence type="ECO:0000313" key="5">
    <source>
        <dbReference type="EMBL" id="RPE12533.1"/>
    </source>
</evidence>
<feature type="domain" description="TonB-dependent receptor plug" evidence="4">
    <location>
        <begin position="147"/>
        <end position="255"/>
    </location>
</feature>
<dbReference type="PANTHER" id="PTHR30069:SF29">
    <property type="entry name" value="HEMOGLOBIN AND HEMOGLOBIN-HAPTOGLOBIN-BINDING PROTEIN 1-RELATED"/>
    <property type="match status" value="1"/>
</dbReference>
<dbReference type="InterPro" id="IPR008969">
    <property type="entry name" value="CarboxyPept-like_regulatory"/>
</dbReference>
<dbReference type="SUPFAM" id="SSF56935">
    <property type="entry name" value="Porins"/>
    <property type="match status" value="1"/>
</dbReference>
<comment type="subcellular location">
    <subcellularLocation>
        <location evidence="2">Cell outer membrane</location>
        <topology evidence="2">Multi-pass membrane protein</topology>
    </subcellularLocation>
</comment>
<accession>A0A3N4PUS7</accession>
<comment type="caution">
    <text evidence="5">The sequence shown here is derived from an EMBL/GenBank/DDBJ whole genome shotgun (WGS) entry which is preliminary data.</text>
</comment>
<dbReference type="Pfam" id="PF07715">
    <property type="entry name" value="Plug"/>
    <property type="match status" value="1"/>
</dbReference>
<proteinExistence type="inferred from homology"/>
<feature type="signal peptide" evidence="3">
    <location>
        <begin position="1"/>
        <end position="31"/>
    </location>
</feature>
<dbReference type="GO" id="GO:0044718">
    <property type="term" value="P:siderophore transmembrane transport"/>
    <property type="evidence" value="ECO:0007669"/>
    <property type="project" value="TreeGrafter"/>
</dbReference>